<reference evidence="3 4" key="1">
    <citation type="submission" date="2016-10" db="EMBL/GenBank/DDBJ databases">
        <authorList>
            <person name="de Groot N.N."/>
        </authorList>
    </citation>
    <scope>NUCLEOTIDE SEQUENCE [LARGE SCALE GENOMIC DNA]</scope>
    <source>
        <strain evidence="3 4">CGMCC 1.9159</strain>
    </source>
</reference>
<dbReference type="GO" id="GO:0019748">
    <property type="term" value="P:secondary metabolic process"/>
    <property type="evidence" value="ECO:0007669"/>
    <property type="project" value="TreeGrafter"/>
</dbReference>
<evidence type="ECO:0000259" key="2">
    <source>
        <dbReference type="Pfam" id="PF04909"/>
    </source>
</evidence>
<dbReference type="PANTHER" id="PTHR21240:SF28">
    <property type="entry name" value="ISO-OROTATE DECARBOXYLASE (EUROFUNG)"/>
    <property type="match status" value="1"/>
</dbReference>
<feature type="domain" description="Amidohydrolase-related" evidence="2">
    <location>
        <begin position="8"/>
        <end position="248"/>
    </location>
</feature>
<dbReference type="STRING" id="686624.SAMN04488242_0332"/>
<dbReference type="PANTHER" id="PTHR21240">
    <property type="entry name" value="2-AMINO-3-CARBOXYLMUCONATE-6-SEMIALDEHYDE DECARBOXYLASE"/>
    <property type="match status" value="1"/>
</dbReference>
<evidence type="ECO:0000313" key="4">
    <source>
        <dbReference type="Proteomes" id="UP000199475"/>
    </source>
</evidence>
<dbReference type="Proteomes" id="UP000199475">
    <property type="component" value="Unassembled WGS sequence"/>
</dbReference>
<gene>
    <name evidence="3" type="ORF">SAMN04488242_0332</name>
</gene>
<dbReference type="AlphaFoldDB" id="A0A1G9HJK2"/>
<dbReference type="RefSeq" id="WP_093248347.1">
    <property type="nucleotide sequence ID" value="NZ_FNGP01000001.1"/>
</dbReference>
<dbReference type="SUPFAM" id="SSF51556">
    <property type="entry name" value="Metallo-dependent hydrolases"/>
    <property type="match status" value="1"/>
</dbReference>
<accession>A0A1G9HJK2</accession>
<dbReference type="InterPro" id="IPR032465">
    <property type="entry name" value="ACMSD"/>
</dbReference>
<dbReference type="OrthoDB" id="1407586at2"/>
<dbReference type="GO" id="GO:0016787">
    <property type="term" value="F:hydrolase activity"/>
    <property type="evidence" value="ECO:0007669"/>
    <property type="project" value="InterPro"/>
</dbReference>
<dbReference type="GO" id="GO:0005737">
    <property type="term" value="C:cytoplasm"/>
    <property type="evidence" value="ECO:0007669"/>
    <property type="project" value="TreeGrafter"/>
</dbReference>
<dbReference type="Pfam" id="PF04909">
    <property type="entry name" value="Amidohydro_2"/>
    <property type="match status" value="1"/>
</dbReference>
<dbReference type="InterPro" id="IPR032466">
    <property type="entry name" value="Metal_Hydrolase"/>
</dbReference>
<sequence>MDFAYRTIDVHAHLMGDGFTPSVRREAAALGVDHFVVSNIGEYVADPTRDQVRQLNLATQELVAGEPARFSGYAYLNPRHGAWCLEELERAWEGGLVGVKLWISTLADDPRVLPIVHACAERRALVLVHAWDKATGQLPHESTAHHVARLAAFCPDARLVMAHLGGFLPGAMEAVRGHPNVHVDTSGTVTASGQIAHAVATLGAERVLFGSDATMACLATNVGKVLDAGLDEEAARLVMGGNAERLLREVLR</sequence>
<evidence type="ECO:0000256" key="1">
    <source>
        <dbReference type="ARBA" id="ARBA00023239"/>
    </source>
</evidence>
<name>A0A1G9HJK2_9ACTN</name>
<proteinExistence type="predicted"/>
<dbReference type="Gene3D" id="3.20.20.140">
    <property type="entry name" value="Metal-dependent hydrolases"/>
    <property type="match status" value="1"/>
</dbReference>
<evidence type="ECO:0000313" key="3">
    <source>
        <dbReference type="EMBL" id="SDL12673.1"/>
    </source>
</evidence>
<dbReference type="InterPro" id="IPR006680">
    <property type="entry name" value="Amidohydro-rel"/>
</dbReference>
<dbReference type="EMBL" id="FNGP01000001">
    <property type="protein sequence ID" value="SDL12673.1"/>
    <property type="molecule type" value="Genomic_DNA"/>
</dbReference>
<organism evidence="3 4">
    <name type="scientific">Tessaracoccus oleiagri</name>
    <dbReference type="NCBI Taxonomy" id="686624"/>
    <lineage>
        <taxon>Bacteria</taxon>
        <taxon>Bacillati</taxon>
        <taxon>Actinomycetota</taxon>
        <taxon>Actinomycetes</taxon>
        <taxon>Propionibacteriales</taxon>
        <taxon>Propionibacteriaceae</taxon>
        <taxon>Tessaracoccus</taxon>
    </lineage>
</organism>
<protein>
    <recommendedName>
        <fullName evidence="2">Amidohydrolase-related domain-containing protein</fullName>
    </recommendedName>
</protein>
<dbReference type="GO" id="GO:0016831">
    <property type="term" value="F:carboxy-lyase activity"/>
    <property type="evidence" value="ECO:0007669"/>
    <property type="project" value="InterPro"/>
</dbReference>
<keyword evidence="4" id="KW-1185">Reference proteome</keyword>
<keyword evidence="1" id="KW-0456">Lyase</keyword>